<evidence type="ECO:0000313" key="5">
    <source>
        <dbReference type="Proteomes" id="UP000320781"/>
    </source>
</evidence>
<dbReference type="Pfam" id="PF00072">
    <property type="entry name" value="Response_reg"/>
    <property type="match status" value="1"/>
</dbReference>
<dbReference type="InterPro" id="IPR001789">
    <property type="entry name" value="Sig_transdc_resp-reg_receiver"/>
</dbReference>
<dbReference type="PANTHER" id="PTHR44591:SF20">
    <property type="entry name" value="PROTEIN PILH"/>
    <property type="match status" value="1"/>
</dbReference>
<dbReference type="InterPro" id="IPR011006">
    <property type="entry name" value="CheY-like_superfamily"/>
</dbReference>
<dbReference type="InterPro" id="IPR009875">
    <property type="entry name" value="PilZ_domain"/>
</dbReference>
<name>A0A523QLD9_UNCAE</name>
<dbReference type="Pfam" id="PF07238">
    <property type="entry name" value="PilZ"/>
    <property type="match status" value="1"/>
</dbReference>
<evidence type="ECO:0000313" key="4">
    <source>
        <dbReference type="EMBL" id="TES86567.1"/>
    </source>
</evidence>
<protein>
    <submittedName>
        <fullName evidence="4">Response regulator</fullName>
    </submittedName>
</protein>
<dbReference type="SMART" id="SM00448">
    <property type="entry name" value="REC"/>
    <property type="match status" value="1"/>
</dbReference>
<dbReference type="Proteomes" id="UP000320781">
    <property type="component" value="Unassembled WGS sequence"/>
</dbReference>
<dbReference type="PROSITE" id="PS50110">
    <property type="entry name" value="RESPONSE_REGULATORY"/>
    <property type="match status" value="1"/>
</dbReference>
<dbReference type="CDD" id="cd17546">
    <property type="entry name" value="REC_hyHK_CKI1_RcsC-like"/>
    <property type="match status" value="1"/>
</dbReference>
<dbReference type="PANTHER" id="PTHR44591">
    <property type="entry name" value="STRESS RESPONSE REGULATOR PROTEIN 1"/>
    <property type="match status" value="1"/>
</dbReference>
<keyword evidence="1 2" id="KW-0597">Phosphoprotein</keyword>
<dbReference type="InterPro" id="IPR050595">
    <property type="entry name" value="Bact_response_regulator"/>
</dbReference>
<proteinExistence type="predicted"/>
<reference evidence="4 5" key="1">
    <citation type="submission" date="2019-03" db="EMBL/GenBank/DDBJ databases">
        <title>Metabolic potential of uncultured bacteria and archaea associated with petroleum seepage in deep-sea sediments.</title>
        <authorList>
            <person name="Dong X."/>
            <person name="Hubert C."/>
        </authorList>
    </citation>
    <scope>NUCLEOTIDE SEQUENCE [LARGE SCALE GENOMIC DNA]</scope>
    <source>
        <strain evidence="4">E44_bin92</strain>
    </source>
</reference>
<evidence type="ECO:0000256" key="2">
    <source>
        <dbReference type="PROSITE-ProRule" id="PRU00169"/>
    </source>
</evidence>
<gene>
    <name evidence="4" type="ORF">E3J95_01635</name>
</gene>
<dbReference type="GO" id="GO:0000160">
    <property type="term" value="P:phosphorelay signal transduction system"/>
    <property type="evidence" value="ECO:0007669"/>
    <property type="project" value="InterPro"/>
</dbReference>
<organism evidence="4 5">
    <name type="scientific">Aerophobetes bacterium</name>
    <dbReference type="NCBI Taxonomy" id="2030807"/>
    <lineage>
        <taxon>Bacteria</taxon>
        <taxon>Candidatus Aerophobota</taxon>
    </lineage>
</organism>
<dbReference type="GO" id="GO:0035438">
    <property type="term" value="F:cyclic-di-GMP binding"/>
    <property type="evidence" value="ECO:0007669"/>
    <property type="project" value="InterPro"/>
</dbReference>
<feature type="modified residue" description="4-aspartylphosphate" evidence="2">
    <location>
        <position position="54"/>
    </location>
</feature>
<dbReference type="SUPFAM" id="SSF52172">
    <property type="entry name" value="CheY-like"/>
    <property type="match status" value="1"/>
</dbReference>
<dbReference type="Gene3D" id="3.40.50.2300">
    <property type="match status" value="1"/>
</dbReference>
<feature type="domain" description="Response regulatory" evidence="3">
    <location>
        <begin position="5"/>
        <end position="121"/>
    </location>
</feature>
<evidence type="ECO:0000256" key="1">
    <source>
        <dbReference type="ARBA" id="ARBA00022553"/>
    </source>
</evidence>
<sequence>MTTKKILLVDDTNLFLEMEKDFLERSGCQVLTATTGTEGLEKIRSEVPDLVLLDLEMPDMNGDEVCELVKKDERFKKIPIVMLSSRTDQEAIEKCRKAGCDNYLTKPINQRKLLDETAKILKIPQRKDLRVLVQMEVEGVLGENAFYGESENISRGGLLIKSETLLKKGSVINIKFHLPGKQYHIEAEGEVVRIDEESFEPKYGLGIAFQDLNSIAKEMIEDFIKKGR</sequence>
<dbReference type="AlphaFoldDB" id="A0A523QLD9"/>
<accession>A0A523QLD9</accession>
<dbReference type="SUPFAM" id="SSF141371">
    <property type="entry name" value="PilZ domain-like"/>
    <property type="match status" value="1"/>
</dbReference>
<comment type="caution">
    <text evidence="4">The sequence shown here is derived from an EMBL/GenBank/DDBJ whole genome shotgun (WGS) entry which is preliminary data.</text>
</comment>
<evidence type="ECO:0000259" key="3">
    <source>
        <dbReference type="PROSITE" id="PS50110"/>
    </source>
</evidence>
<dbReference type="EMBL" id="SOKU01000075">
    <property type="protein sequence ID" value="TES86567.1"/>
    <property type="molecule type" value="Genomic_DNA"/>
</dbReference>
<dbReference type="Gene3D" id="2.40.10.220">
    <property type="entry name" value="predicted glycosyltransferase like domains"/>
    <property type="match status" value="1"/>
</dbReference>